<evidence type="ECO:0000313" key="3">
    <source>
        <dbReference type="EMBL" id="MCF1713393.1"/>
    </source>
</evidence>
<evidence type="ECO:0000256" key="2">
    <source>
        <dbReference type="SAM" id="SignalP"/>
    </source>
</evidence>
<proteinExistence type="predicted"/>
<dbReference type="RefSeq" id="WP_234863925.1">
    <property type="nucleotide sequence ID" value="NZ_JAKEVY010000001.1"/>
</dbReference>
<gene>
    <name evidence="3" type="ORF">L0U88_01975</name>
</gene>
<evidence type="ECO:0000256" key="1">
    <source>
        <dbReference type="SAM" id="MobiDB-lite"/>
    </source>
</evidence>
<organism evidence="3 4">
    <name type="scientific">Flavihumibacter fluminis</name>
    <dbReference type="NCBI Taxonomy" id="2909236"/>
    <lineage>
        <taxon>Bacteria</taxon>
        <taxon>Pseudomonadati</taxon>
        <taxon>Bacteroidota</taxon>
        <taxon>Chitinophagia</taxon>
        <taxon>Chitinophagales</taxon>
        <taxon>Chitinophagaceae</taxon>
        <taxon>Flavihumibacter</taxon>
    </lineage>
</organism>
<accession>A0ABS9BEA1</accession>
<feature type="region of interest" description="Disordered" evidence="1">
    <location>
        <begin position="62"/>
        <end position="88"/>
    </location>
</feature>
<keyword evidence="2" id="KW-0732">Signal</keyword>
<name>A0ABS9BEA1_9BACT</name>
<protein>
    <recommendedName>
        <fullName evidence="5">DUF4890 domain-containing protein</fullName>
    </recommendedName>
</protein>
<reference evidence="3 4" key="1">
    <citation type="submission" date="2022-01" db="EMBL/GenBank/DDBJ databases">
        <title>Flavihumibacter sp. nov., isolated from sediment of a river.</title>
        <authorList>
            <person name="Liu H."/>
        </authorList>
    </citation>
    <scope>NUCLEOTIDE SEQUENCE [LARGE SCALE GENOMIC DNA]</scope>
    <source>
        <strain evidence="3 4">RY-1</strain>
    </source>
</reference>
<dbReference type="Proteomes" id="UP001200145">
    <property type="component" value="Unassembled WGS sequence"/>
</dbReference>
<feature type="signal peptide" evidence="2">
    <location>
        <begin position="1"/>
        <end position="22"/>
    </location>
</feature>
<keyword evidence="4" id="KW-1185">Reference proteome</keyword>
<feature type="chain" id="PRO_5047213917" description="DUF4890 domain-containing protein" evidence="2">
    <location>
        <begin position="23"/>
        <end position="88"/>
    </location>
</feature>
<evidence type="ECO:0008006" key="5">
    <source>
        <dbReference type="Google" id="ProtNLM"/>
    </source>
</evidence>
<dbReference type="EMBL" id="JAKEVY010000001">
    <property type="protein sequence ID" value="MCF1713393.1"/>
    <property type="molecule type" value="Genomic_DNA"/>
</dbReference>
<sequence length="88" mass="10163">MKNILILSGTLLFLSISLDSSAQQKRRLSRAELQAKQANLPHKKPMMSKAEAEAIMAKRRMEARENKVKQERMKAELQQRERSVGNRE</sequence>
<comment type="caution">
    <text evidence="3">The sequence shown here is derived from an EMBL/GenBank/DDBJ whole genome shotgun (WGS) entry which is preliminary data.</text>
</comment>
<evidence type="ECO:0000313" key="4">
    <source>
        <dbReference type="Proteomes" id="UP001200145"/>
    </source>
</evidence>